<protein>
    <submittedName>
        <fullName evidence="3">YceI family protein</fullName>
    </submittedName>
</protein>
<feature type="chain" id="PRO_5047146277" evidence="1">
    <location>
        <begin position="20"/>
        <end position="188"/>
    </location>
</feature>
<keyword evidence="1" id="KW-0732">Signal</keyword>
<dbReference type="Proteomes" id="UP001595878">
    <property type="component" value="Unassembled WGS sequence"/>
</dbReference>
<feature type="signal peptide" evidence="1">
    <location>
        <begin position="1"/>
        <end position="19"/>
    </location>
</feature>
<dbReference type="RefSeq" id="WP_380035542.1">
    <property type="nucleotide sequence ID" value="NZ_JBHSHB010000024.1"/>
</dbReference>
<proteinExistence type="predicted"/>
<feature type="domain" description="Lipid/polyisoprenoid-binding YceI-like" evidence="2">
    <location>
        <begin position="26"/>
        <end position="187"/>
    </location>
</feature>
<comment type="caution">
    <text evidence="3">The sequence shown here is derived from an EMBL/GenBank/DDBJ whole genome shotgun (WGS) entry which is preliminary data.</text>
</comment>
<evidence type="ECO:0000256" key="1">
    <source>
        <dbReference type="SAM" id="SignalP"/>
    </source>
</evidence>
<sequence>MYKLISTLIILVVTSQIHSQVVAPETHNLDTGKSILHWKGSYVFNVSEHNGEVYFKDGYLNSINDNVIGGSFTIDMTSITNEDHLHNRGPVTHLKDEDFFYIEKYPEASLTITSIRYFEDTNTHEVFADLTIKEVTKNIKFYAIIDGQARSFKAHFKIDRTRWGITYNNEVKNRAISEAIEFKADLQF</sequence>
<organism evidence="3 4">
    <name type="scientific">Dokdonia genika</name>
    <dbReference type="NCBI Taxonomy" id="308113"/>
    <lineage>
        <taxon>Bacteria</taxon>
        <taxon>Pseudomonadati</taxon>
        <taxon>Bacteroidota</taxon>
        <taxon>Flavobacteriia</taxon>
        <taxon>Flavobacteriales</taxon>
        <taxon>Flavobacteriaceae</taxon>
        <taxon>Dokdonia</taxon>
    </lineage>
</organism>
<evidence type="ECO:0000313" key="3">
    <source>
        <dbReference type="EMBL" id="MFC4691524.1"/>
    </source>
</evidence>
<dbReference type="PANTHER" id="PTHR34406:SF1">
    <property type="entry name" value="PROTEIN YCEI"/>
    <property type="match status" value="1"/>
</dbReference>
<dbReference type="Gene3D" id="2.40.128.110">
    <property type="entry name" value="Lipid/polyisoprenoid-binding, YceI-like"/>
    <property type="match status" value="1"/>
</dbReference>
<dbReference type="PANTHER" id="PTHR34406">
    <property type="entry name" value="PROTEIN YCEI"/>
    <property type="match status" value="1"/>
</dbReference>
<dbReference type="SMART" id="SM00867">
    <property type="entry name" value="YceI"/>
    <property type="match status" value="1"/>
</dbReference>
<dbReference type="Pfam" id="PF04264">
    <property type="entry name" value="YceI"/>
    <property type="match status" value="1"/>
</dbReference>
<gene>
    <name evidence="3" type="ORF">ACFO5T_13880</name>
</gene>
<reference evidence="4" key="1">
    <citation type="journal article" date="2019" name="Int. J. Syst. Evol. Microbiol.">
        <title>The Global Catalogue of Microorganisms (GCM) 10K type strain sequencing project: providing services to taxonomists for standard genome sequencing and annotation.</title>
        <authorList>
            <consortium name="The Broad Institute Genomics Platform"/>
            <consortium name="The Broad Institute Genome Sequencing Center for Infectious Disease"/>
            <person name="Wu L."/>
            <person name="Ma J."/>
        </authorList>
    </citation>
    <scope>NUCLEOTIDE SEQUENCE [LARGE SCALE GENOMIC DNA]</scope>
    <source>
        <strain evidence="4">CGMCC 4.7427</strain>
    </source>
</reference>
<name>A0ABV9LBQ5_9FLAO</name>
<dbReference type="EMBL" id="JBHSHB010000024">
    <property type="protein sequence ID" value="MFC4691524.1"/>
    <property type="molecule type" value="Genomic_DNA"/>
</dbReference>
<evidence type="ECO:0000259" key="2">
    <source>
        <dbReference type="SMART" id="SM00867"/>
    </source>
</evidence>
<dbReference type="InterPro" id="IPR007372">
    <property type="entry name" value="Lipid/polyisoprenoid-bd_YceI"/>
</dbReference>
<dbReference type="InterPro" id="IPR036761">
    <property type="entry name" value="TTHA0802/YceI-like_sf"/>
</dbReference>
<accession>A0ABV9LBQ5</accession>
<dbReference type="SUPFAM" id="SSF101874">
    <property type="entry name" value="YceI-like"/>
    <property type="match status" value="1"/>
</dbReference>
<evidence type="ECO:0000313" key="4">
    <source>
        <dbReference type="Proteomes" id="UP001595878"/>
    </source>
</evidence>
<keyword evidence="4" id="KW-1185">Reference proteome</keyword>